<dbReference type="SUPFAM" id="SSF56219">
    <property type="entry name" value="DNase I-like"/>
    <property type="match status" value="1"/>
</dbReference>
<dbReference type="PROSITE" id="PS50879">
    <property type="entry name" value="RNASE_H_1"/>
    <property type="match status" value="1"/>
</dbReference>
<dbReference type="InterPro" id="IPR002156">
    <property type="entry name" value="RNaseH_domain"/>
</dbReference>
<dbReference type="Pfam" id="PF00075">
    <property type="entry name" value="RNase_H"/>
    <property type="match status" value="1"/>
</dbReference>
<protein>
    <submittedName>
        <fullName evidence="2">Gag-Pol polyprotein</fullName>
    </submittedName>
</protein>
<gene>
    <name evidence="2" type="ORF">H4Q32_028433</name>
</gene>
<dbReference type="EMBL" id="JACTAM010000686">
    <property type="protein sequence ID" value="KAI2646986.1"/>
    <property type="molecule type" value="Genomic_DNA"/>
</dbReference>
<sequence>MLRVCCKNRKQYDDARGVGKLVVKVEALVPREFQQGVEGVEYGVFADVLVGAKKAVNRSDIIRDKNGVIIEELLDTYELVVLNDGRPTRYQIVRNTSSHIDLSIASSNLTRVGEWDVLDSYTMGSHHYPILCRFGRDLRSEDKFQIQKMLVLVEEWGNTSGFKILASKSKYMILGLKRKLPDIGLYMYGSPLEKDWTRKVFGRAAFGVYVETLVLKIGRHISNGSSVLTTELMAILWAFWWIEEARPKEVLICSDSAAALETIRAEKSKVRPGIVNDILIGFACNISFCWVPGHAGVIGNEPADYIAKESLGREIDSHVSLGRVELRERVKEGLIKEWQKGWEKEIKGRHYFSIQPRVKKKCFCTWGGQ</sequence>
<dbReference type="Proteomes" id="UP000830375">
    <property type="component" value="Unassembled WGS sequence"/>
</dbReference>
<organism evidence="2 3">
    <name type="scientific">Labeo rohita</name>
    <name type="common">Indian major carp</name>
    <name type="synonym">Cyprinus rohita</name>
    <dbReference type="NCBI Taxonomy" id="84645"/>
    <lineage>
        <taxon>Eukaryota</taxon>
        <taxon>Metazoa</taxon>
        <taxon>Chordata</taxon>
        <taxon>Craniata</taxon>
        <taxon>Vertebrata</taxon>
        <taxon>Euteleostomi</taxon>
        <taxon>Actinopterygii</taxon>
        <taxon>Neopterygii</taxon>
        <taxon>Teleostei</taxon>
        <taxon>Ostariophysi</taxon>
        <taxon>Cypriniformes</taxon>
        <taxon>Cyprinidae</taxon>
        <taxon>Labeoninae</taxon>
        <taxon>Labeonini</taxon>
        <taxon>Labeo</taxon>
    </lineage>
</organism>
<evidence type="ECO:0000313" key="3">
    <source>
        <dbReference type="Proteomes" id="UP000830375"/>
    </source>
</evidence>
<reference evidence="2 3" key="1">
    <citation type="submission" date="2022-01" db="EMBL/GenBank/DDBJ databases">
        <title>A high-quality chromosome-level genome assembly of rohu carp, Labeo rohita.</title>
        <authorList>
            <person name="Arick M.A. II"/>
            <person name="Hsu C.-Y."/>
            <person name="Magbanua Z."/>
            <person name="Pechanova O."/>
            <person name="Grover C."/>
            <person name="Miller E."/>
            <person name="Thrash A."/>
            <person name="Ezzel L."/>
            <person name="Alam S."/>
            <person name="Benzie J."/>
            <person name="Hamilton M."/>
            <person name="Karsi A."/>
            <person name="Lawrence M.L."/>
            <person name="Peterson D.G."/>
        </authorList>
    </citation>
    <scope>NUCLEOTIDE SEQUENCE [LARGE SCALE GENOMIC DNA]</scope>
    <source>
        <strain evidence="3">BAU-BD-2019</strain>
        <tissue evidence="2">Blood</tissue>
    </source>
</reference>
<dbReference type="InterPro" id="IPR012337">
    <property type="entry name" value="RNaseH-like_sf"/>
</dbReference>
<name>A0ABQ8L8C1_LABRO</name>
<proteinExistence type="predicted"/>
<dbReference type="CDD" id="cd09276">
    <property type="entry name" value="Rnase_HI_RT_non_LTR"/>
    <property type="match status" value="1"/>
</dbReference>
<evidence type="ECO:0000313" key="2">
    <source>
        <dbReference type="EMBL" id="KAI2646986.1"/>
    </source>
</evidence>
<comment type="caution">
    <text evidence="2">The sequence shown here is derived from an EMBL/GenBank/DDBJ whole genome shotgun (WGS) entry which is preliminary data.</text>
</comment>
<dbReference type="SUPFAM" id="SSF53098">
    <property type="entry name" value="Ribonuclease H-like"/>
    <property type="match status" value="1"/>
</dbReference>
<dbReference type="InterPro" id="IPR036691">
    <property type="entry name" value="Endo/exonu/phosph_ase_sf"/>
</dbReference>
<accession>A0ABQ8L8C1</accession>
<feature type="domain" description="RNase H type-1" evidence="1">
    <location>
        <begin position="179"/>
        <end position="312"/>
    </location>
</feature>
<dbReference type="Gene3D" id="3.30.420.10">
    <property type="entry name" value="Ribonuclease H-like superfamily/Ribonuclease H"/>
    <property type="match status" value="1"/>
</dbReference>
<dbReference type="InterPro" id="IPR036397">
    <property type="entry name" value="RNaseH_sf"/>
</dbReference>
<evidence type="ECO:0000259" key="1">
    <source>
        <dbReference type="PROSITE" id="PS50879"/>
    </source>
</evidence>
<keyword evidence="3" id="KW-1185">Reference proteome</keyword>
<dbReference type="Gene3D" id="3.60.10.10">
    <property type="entry name" value="Endonuclease/exonuclease/phosphatase"/>
    <property type="match status" value="1"/>
</dbReference>